<feature type="signal peptide" evidence="1">
    <location>
        <begin position="1"/>
        <end position="33"/>
    </location>
</feature>
<evidence type="ECO:0000313" key="2">
    <source>
        <dbReference type="EMBL" id="TXR55639.1"/>
    </source>
</evidence>
<evidence type="ECO:0000256" key="1">
    <source>
        <dbReference type="SAM" id="SignalP"/>
    </source>
</evidence>
<dbReference type="OrthoDB" id="5181100at2"/>
<dbReference type="InterPro" id="IPR006311">
    <property type="entry name" value="TAT_signal"/>
</dbReference>
<comment type="caution">
    <text evidence="2">The sequence shown here is derived from an EMBL/GenBank/DDBJ whole genome shotgun (WGS) entry which is preliminary data.</text>
</comment>
<protein>
    <recommendedName>
        <fullName evidence="4">DUF4214 domain-containing protein</fullName>
    </recommendedName>
</protein>
<dbReference type="AlphaFoldDB" id="A0A5C8ZEB5"/>
<feature type="chain" id="PRO_5038874078" description="DUF4214 domain-containing protein" evidence="1">
    <location>
        <begin position="34"/>
        <end position="248"/>
    </location>
</feature>
<organism evidence="2 3">
    <name type="scientific">Quadrisphaera setariae</name>
    <dbReference type="NCBI Taxonomy" id="2593304"/>
    <lineage>
        <taxon>Bacteria</taxon>
        <taxon>Bacillati</taxon>
        <taxon>Actinomycetota</taxon>
        <taxon>Actinomycetes</taxon>
        <taxon>Kineosporiales</taxon>
        <taxon>Kineosporiaceae</taxon>
        <taxon>Quadrisphaera</taxon>
    </lineage>
</organism>
<reference evidence="2 3" key="1">
    <citation type="submission" date="2019-07" db="EMBL/GenBank/DDBJ databases">
        <title>Quadrisphaera sp. strain DD2A genome sequencing and assembly.</title>
        <authorList>
            <person name="Kim I."/>
        </authorList>
    </citation>
    <scope>NUCLEOTIDE SEQUENCE [LARGE SCALE GENOMIC DNA]</scope>
    <source>
        <strain evidence="2 3">DD2A</strain>
    </source>
</reference>
<proteinExistence type="predicted"/>
<dbReference type="EMBL" id="VKAC01000007">
    <property type="protein sequence ID" value="TXR55639.1"/>
    <property type="molecule type" value="Genomic_DNA"/>
</dbReference>
<dbReference type="RefSeq" id="WP_147926695.1">
    <property type="nucleotide sequence ID" value="NZ_VKAC01000007.1"/>
</dbReference>
<accession>A0A5C8ZEB5</accession>
<keyword evidence="1" id="KW-0732">Signal</keyword>
<gene>
    <name evidence="2" type="ORF">FMM08_12390</name>
</gene>
<name>A0A5C8ZEB5_9ACTN</name>
<sequence length="248" mass="27327">MTTTMTTSKHLSRRGALAAAGAMAGAAMGLATAAPASAAPSDRTLVDAWHRDFLQRGATDADVDRYTSFIAYYGAIAAADDLTKTREHAEHQVGQLYGKHLQRQPDPGAAHWIDGVAEGRFPLEWVNQNILASPEYAALWAKVYRSSKPSYTAGAWINTLLNRRASADETASWGRRIQKSGRLGALRDLYYTDEAVYQRINGHYLELLGRPVDGGGYSYWYGLETKDDRGVQVRIAASPEYRERSGDR</sequence>
<evidence type="ECO:0008006" key="4">
    <source>
        <dbReference type="Google" id="ProtNLM"/>
    </source>
</evidence>
<dbReference type="PROSITE" id="PS51318">
    <property type="entry name" value="TAT"/>
    <property type="match status" value="1"/>
</dbReference>
<keyword evidence="3" id="KW-1185">Reference proteome</keyword>
<dbReference type="Proteomes" id="UP000321234">
    <property type="component" value="Unassembled WGS sequence"/>
</dbReference>
<evidence type="ECO:0000313" key="3">
    <source>
        <dbReference type="Proteomes" id="UP000321234"/>
    </source>
</evidence>